<keyword evidence="4" id="KW-1185">Reference proteome</keyword>
<dbReference type="RefSeq" id="WP_379868462.1">
    <property type="nucleotide sequence ID" value="NZ_JBHTBH010000001.1"/>
</dbReference>
<dbReference type="PANTHER" id="PTHR43000">
    <property type="entry name" value="DTDP-D-GLUCOSE 4,6-DEHYDRATASE-RELATED"/>
    <property type="match status" value="1"/>
</dbReference>
<sequence>MAIRVCPRVAFPSRTDDGRALRPPARPWGGAAVLTRVLVTGSSGMLGTALVERLARDGCETVGLDLVHPADSPLSRRVRGDVRDPDAVRRAARGVDLVVHSASALPSYSARQIDSIVVGGTRTVLAEARRLDVPRVVHVSTSAVYGLPKQVPTPETQPRRPVDAYGRAKTRAEETAEEFRAAGMVVPVLRPKTFVGPGRLGIFAMLFEWAEEGRHFPVLGRGDHLNQMLDVEDLVDVVLLAGTLPDEVVNTEFNVGAAEFGTLREDFQAVLDAAGRGRRVVSLPMRPTVAALELLARAGISPVYRRLIHKLCADSCLDIRRIRDRLGFTPRYSNREAVLRSFDWWRRLPGEARPNATGRTSRDPWRQGALALAKAAF</sequence>
<evidence type="ECO:0000313" key="4">
    <source>
        <dbReference type="Proteomes" id="UP001596540"/>
    </source>
</evidence>
<accession>A0ABW2KC43</accession>
<organism evidence="3 4">
    <name type="scientific">Marinactinospora rubrisoli</name>
    <dbReference type="NCBI Taxonomy" id="2715399"/>
    <lineage>
        <taxon>Bacteria</taxon>
        <taxon>Bacillati</taxon>
        <taxon>Actinomycetota</taxon>
        <taxon>Actinomycetes</taxon>
        <taxon>Streptosporangiales</taxon>
        <taxon>Nocardiopsidaceae</taxon>
        <taxon>Marinactinospora</taxon>
    </lineage>
</organism>
<evidence type="ECO:0000259" key="2">
    <source>
        <dbReference type="Pfam" id="PF01370"/>
    </source>
</evidence>
<evidence type="ECO:0000313" key="3">
    <source>
        <dbReference type="EMBL" id="MFC7326627.1"/>
    </source>
</evidence>
<dbReference type="Gene3D" id="3.40.50.720">
    <property type="entry name" value="NAD(P)-binding Rossmann-like Domain"/>
    <property type="match status" value="1"/>
</dbReference>
<dbReference type="Pfam" id="PF01370">
    <property type="entry name" value="Epimerase"/>
    <property type="match status" value="1"/>
</dbReference>
<gene>
    <name evidence="3" type="ORF">ACFQRF_02630</name>
</gene>
<name>A0ABW2KC43_9ACTN</name>
<dbReference type="SUPFAM" id="SSF51735">
    <property type="entry name" value="NAD(P)-binding Rossmann-fold domains"/>
    <property type="match status" value="1"/>
</dbReference>
<feature type="domain" description="NAD-dependent epimerase/dehydratase" evidence="2">
    <location>
        <begin position="37"/>
        <end position="256"/>
    </location>
</feature>
<dbReference type="EMBL" id="JBHTBH010000001">
    <property type="protein sequence ID" value="MFC7326627.1"/>
    <property type="molecule type" value="Genomic_DNA"/>
</dbReference>
<proteinExistence type="inferred from homology"/>
<comment type="similarity">
    <text evidence="1">Belongs to the NAD(P)-dependent epimerase/dehydratase family.</text>
</comment>
<dbReference type="InterPro" id="IPR036291">
    <property type="entry name" value="NAD(P)-bd_dom_sf"/>
</dbReference>
<evidence type="ECO:0000256" key="1">
    <source>
        <dbReference type="ARBA" id="ARBA00007637"/>
    </source>
</evidence>
<dbReference type="Proteomes" id="UP001596540">
    <property type="component" value="Unassembled WGS sequence"/>
</dbReference>
<comment type="caution">
    <text evidence="3">The sequence shown here is derived from an EMBL/GenBank/DDBJ whole genome shotgun (WGS) entry which is preliminary data.</text>
</comment>
<reference evidence="4" key="1">
    <citation type="journal article" date="2019" name="Int. J. Syst. Evol. Microbiol.">
        <title>The Global Catalogue of Microorganisms (GCM) 10K type strain sequencing project: providing services to taxonomists for standard genome sequencing and annotation.</title>
        <authorList>
            <consortium name="The Broad Institute Genomics Platform"/>
            <consortium name="The Broad Institute Genome Sequencing Center for Infectious Disease"/>
            <person name="Wu L."/>
            <person name="Ma J."/>
        </authorList>
    </citation>
    <scope>NUCLEOTIDE SEQUENCE [LARGE SCALE GENOMIC DNA]</scope>
    <source>
        <strain evidence="4">CGMCC 4.7382</strain>
    </source>
</reference>
<dbReference type="InterPro" id="IPR001509">
    <property type="entry name" value="Epimerase_deHydtase"/>
</dbReference>
<protein>
    <submittedName>
        <fullName evidence="3">NAD-dependent epimerase/dehydratase family protein</fullName>
    </submittedName>
</protein>